<dbReference type="STRING" id="1781255.BH720_10485"/>
<dbReference type="PANTHER" id="PTHR36932">
    <property type="entry name" value="CAPSULAR POLYSACCHARIDE BIOSYNTHESIS PROTEIN"/>
    <property type="match status" value="1"/>
</dbReference>
<name>A0A1E5QKP5_9CYAN</name>
<dbReference type="SUPFAM" id="SSF56801">
    <property type="entry name" value="Acetyl-CoA synthetase-like"/>
    <property type="match status" value="1"/>
</dbReference>
<protein>
    <submittedName>
        <fullName evidence="1">Adenylate cyclase</fullName>
    </submittedName>
</protein>
<gene>
    <name evidence="1" type="ORF">BH720_10485</name>
</gene>
<organism evidence="1">
    <name type="scientific">Desertifilum tharense IPPAS B-1220</name>
    <dbReference type="NCBI Taxonomy" id="1781255"/>
    <lineage>
        <taxon>Bacteria</taxon>
        <taxon>Bacillati</taxon>
        <taxon>Cyanobacteriota</taxon>
        <taxon>Cyanophyceae</taxon>
        <taxon>Desertifilales</taxon>
        <taxon>Desertifilaceae</taxon>
        <taxon>Desertifilum</taxon>
    </lineage>
</organism>
<evidence type="ECO:0000313" key="1">
    <source>
        <dbReference type="EMBL" id="OEJ75147.1"/>
    </source>
</evidence>
<proteinExistence type="predicted"/>
<dbReference type="InterPro" id="IPR053158">
    <property type="entry name" value="CapK_Type1_Caps_Biosynth"/>
</dbReference>
<comment type="caution">
    <text evidence="1">The sequence shown here is derived from an EMBL/GenBank/DDBJ whole genome shotgun (WGS) entry which is preliminary data.</text>
</comment>
<sequence length="443" mass="51255">MNSLSIILWNYFLTRYARRFSSREQLLAWQNQKVSRFLANILPKSQFYRDYYQGYDTHQWQALPIIDKSVMMANFDELNTVGIQKSEAFALAMAAEQTRDFKATLQGYTVGLSSGTSGNRGLFLVSQQEQQAWAGTILAKALPQSIFTPQRIAFFLRANSNLYETVKRQHIQFDYFDLFAAVEGHIERLNQVAPTILVAPPSMLRLLADAQNKGQLKIAPIKIVSVAEVLDPLDERYIQTCFGQIVHQLYQCTEGFLGSTCEYGTLHLNEDILAIQKEYIDRDSGKFMPIITDFNRKTQPIIRYRLDDILTERKTPCACGSILTGLESVEGRRDDIFWLSPQSGETLIPIFPDFIRRAVMMASEEIQEYRVVQKRPDLIEVYLKMPVELRESIRAKVYEFLLELFARSHCQIPQIHYLEYPDRTAHHQKLRRVQRDFNPHSTS</sequence>
<dbReference type="NCBIfam" id="TIGR02304">
    <property type="entry name" value="aden_form_hyp"/>
    <property type="match status" value="1"/>
</dbReference>
<accession>A0A1E5QKP5</accession>
<reference evidence="1" key="1">
    <citation type="submission" date="2016-09" db="EMBL/GenBank/DDBJ databases">
        <title>Draft genome of thermotolerant cyanobacterium Desertifilum sp. strain IPPAS B-1220.</title>
        <authorList>
            <person name="Sinetova M.A."/>
            <person name="Bolakhan K."/>
            <person name="Zayadan B.K."/>
            <person name="Mironov K.S."/>
            <person name="Ustinova V."/>
            <person name="Kupriyanova E.V."/>
            <person name="Sidorov R.A."/>
            <person name="Skrypnik A.N."/>
            <person name="Gogoleva N.E."/>
            <person name="Gogolev Y.V."/>
            <person name="Los D.A."/>
        </authorList>
    </citation>
    <scope>NUCLEOTIDE SEQUENCE [LARGE SCALE GENOMIC DNA]</scope>
    <source>
        <strain evidence="1">IPPAS B-1220</strain>
    </source>
</reference>
<dbReference type="PANTHER" id="PTHR36932:SF1">
    <property type="entry name" value="CAPSULAR POLYSACCHARIDE BIOSYNTHESIS PROTEIN"/>
    <property type="match status" value="1"/>
</dbReference>
<dbReference type="RefSeq" id="WP_069967145.1">
    <property type="nucleotide sequence ID" value="NZ_CM124774.1"/>
</dbReference>
<dbReference type="EMBL" id="MJGC01000053">
    <property type="protein sequence ID" value="OEJ75147.1"/>
    <property type="molecule type" value="Genomic_DNA"/>
</dbReference>
<dbReference type="OrthoDB" id="580775at2"/>
<dbReference type="Gene3D" id="3.40.50.12780">
    <property type="entry name" value="N-terminal domain of ligase-like"/>
    <property type="match status" value="1"/>
</dbReference>
<dbReference type="InterPro" id="IPR012685">
    <property type="entry name" value="CHP02304_F390_synth-rel"/>
</dbReference>
<dbReference type="InterPro" id="IPR042099">
    <property type="entry name" value="ANL_N_sf"/>
</dbReference>
<dbReference type="AlphaFoldDB" id="A0A1E5QKP5"/>